<evidence type="ECO:0000313" key="12">
    <source>
        <dbReference type="Proteomes" id="UP001300261"/>
    </source>
</evidence>
<feature type="transmembrane region" description="Helical" evidence="9">
    <location>
        <begin position="56"/>
        <end position="76"/>
    </location>
</feature>
<gene>
    <name evidence="11" type="ORF">ON753_10990</name>
</gene>
<evidence type="ECO:0000256" key="3">
    <source>
        <dbReference type="ARBA" id="ARBA00022676"/>
    </source>
</evidence>
<proteinExistence type="predicted"/>
<keyword evidence="7 9" id="KW-0472">Membrane</keyword>
<dbReference type="Proteomes" id="UP001300261">
    <property type="component" value="Unassembled WGS sequence"/>
</dbReference>
<evidence type="ECO:0000313" key="11">
    <source>
        <dbReference type="EMBL" id="MCX2722898.1"/>
    </source>
</evidence>
<feature type="transmembrane region" description="Helical" evidence="9">
    <location>
        <begin position="142"/>
        <end position="163"/>
    </location>
</feature>
<feature type="transmembrane region" description="Helical" evidence="9">
    <location>
        <begin position="221"/>
        <end position="238"/>
    </location>
</feature>
<protein>
    <submittedName>
        <fullName evidence="11">Glycosyltransferase family 39 protein</fullName>
    </submittedName>
</protein>
<evidence type="ECO:0000256" key="9">
    <source>
        <dbReference type="SAM" id="Phobius"/>
    </source>
</evidence>
<evidence type="ECO:0000256" key="2">
    <source>
        <dbReference type="ARBA" id="ARBA00022475"/>
    </source>
</evidence>
<dbReference type="EMBL" id="JAPEVI010000003">
    <property type="protein sequence ID" value="MCX2722898.1"/>
    <property type="molecule type" value="Genomic_DNA"/>
</dbReference>
<comment type="subcellular location">
    <subcellularLocation>
        <location evidence="1">Cell membrane</location>
        <topology evidence="1">Multi-pass membrane protein</topology>
    </subcellularLocation>
</comment>
<keyword evidence="5 9" id="KW-0812">Transmembrane</keyword>
<accession>A0ABT3R113</accession>
<feature type="compositionally biased region" description="Basic and acidic residues" evidence="8">
    <location>
        <begin position="30"/>
        <end position="39"/>
    </location>
</feature>
<evidence type="ECO:0000256" key="5">
    <source>
        <dbReference type="ARBA" id="ARBA00022692"/>
    </source>
</evidence>
<feature type="compositionally biased region" description="Polar residues" evidence="8">
    <location>
        <begin position="1"/>
        <end position="11"/>
    </location>
</feature>
<keyword evidence="2" id="KW-1003">Cell membrane</keyword>
<dbReference type="InterPro" id="IPR038731">
    <property type="entry name" value="RgtA/B/C-like"/>
</dbReference>
<dbReference type="PANTHER" id="PTHR33908:SF3">
    <property type="entry name" value="UNDECAPRENYL PHOSPHATE-ALPHA-4-AMINO-4-DEOXY-L-ARABINOSE ARABINOSYL TRANSFERASE"/>
    <property type="match status" value="1"/>
</dbReference>
<feature type="domain" description="Glycosyltransferase RgtA/B/C/D-like" evidence="10">
    <location>
        <begin position="117"/>
        <end position="284"/>
    </location>
</feature>
<evidence type="ECO:0000256" key="4">
    <source>
        <dbReference type="ARBA" id="ARBA00022679"/>
    </source>
</evidence>
<evidence type="ECO:0000256" key="8">
    <source>
        <dbReference type="SAM" id="MobiDB-lite"/>
    </source>
</evidence>
<keyword evidence="12" id="KW-1185">Reference proteome</keyword>
<feature type="transmembrane region" description="Helical" evidence="9">
    <location>
        <begin position="270"/>
        <end position="290"/>
    </location>
</feature>
<keyword evidence="6 9" id="KW-1133">Transmembrane helix</keyword>
<feature type="transmembrane region" description="Helical" evidence="9">
    <location>
        <begin position="352"/>
        <end position="371"/>
    </location>
</feature>
<keyword evidence="4" id="KW-0808">Transferase</keyword>
<evidence type="ECO:0000259" key="10">
    <source>
        <dbReference type="Pfam" id="PF13231"/>
    </source>
</evidence>
<keyword evidence="3" id="KW-0328">Glycosyltransferase</keyword>
<feature type="region of interest" description="Disordered" evidence="8">
    <location>
        <begin position="1"/>
        <end position="44"/>
    </location>
</feature>
<feature type="transmembrane region" description="Helical" evidence="9">
    <location>
        <begin position="465"/>
        <end position="488"/>
    </location>
</feature>
<reference evidence="11 12" key="1">
    <citation type="journal article" date="2016" name="Int. J. Syst. Evol. Microbiol.">
        <title>Labrenzia salina sp. nov., isolated from the rhizosphere of the halophyte Arthrocnemum macrostachyum.</title>
        <authorList>
            <person name="Camacho M."/>
            <person name="Redondo-Gomez S."/>
            <person name="Rodriguez-Llorente I."/>
            <person name="Rohde M."/>
            <person name="Sproer C."/>
            <person name="Schumann P."/>
            <person name="Klenk H.P."/>
            <person name="Montero-Calasanz M.D.C."/>
        </authorList>
    </citation>
    <scope>NUCLEOTIDE SEQUENCE [LARGE SCALE GENOMIC DNA]</scope>
    <source>
        <strain evidence="11 12">DSM 29163</strain>
    </source>
</reference>
<name>A0ABT3R113_9HYPH</name>
<comment type="caution">
    <text evidence="11">The sequence shown here is derived from an EMBL/GenBank/DDBJ whole genome shotgun (WGS) entry which is preliminary data.</text>
</comment>
<feature type="transmembrane region" description="Helical" evidence="9">
    <location>
        <begin position="323"/>
        <end position="345"/>
    </location>
</feature>
<feature type="transmembrane region" description="Helical" evidence="9">
    <location>
        <begin position="196"/>
        <end position="214"/>
    </location>
</feature>
<dbReference type="Pfam" id="PF13231">
    <property type="entry name" value="PMT_2"/>
    <property type="match status" value="1"/>
</dbReference>
<dbReference type="PANTHER" id="PTHR33908">
    <property type="entry name" value="MANNOSYLTRANSFERASE YKCB-RELATED"/>
    <property type="match status" value="1"/>
</dbReference>
<organism evidence="11 12">
    <name type="scientific">Roseibium salinum</name>
    <dbReference type="NCBI Taxonomy" id="1604349"/>
    <lineage>
        <taxon>Bacteria</taxon>
        <taxon>Pseudomonadati</taxon>
        <taxon>Pseudomonadota</taxon>
        <taxon>Alphaproteobacteria</taxon>
        <taxon>Hyphomicrobiales</taxon>
        <taxon>Stappiaceae</taxon>
        <taxon>Roseibium</taxon>
    </lineage>
</organism>
<feature type="transmembrane region" description="Helical" evidence="9">
    <location>
        <begin position="428"/>
        <end position="453"/>
    </location>
</feature>
<sequence length="619" mass="66451">MADTSDVQTAHAQEKALGSGSSATAADAAGAEKTEERSAQHVGGAGKMRKPVWLRVFGHDITAPFLLLFLSLMLFVPGQWTIPPLDRDEPRFTQATKQMLETDDYIDIRFQEEARHKKPVGIYWLQAAAVKLTGHGPDAPLWVYRLPSLIGAVICVLASFWLARAFMGPAGALLAGSFVALAIITGVEARLAKTDAMLFATIIIAQGALARVWLKDPERRLWRLSFLFWTALAASVLIKGPVGPMVVGLTVAGLMVFSRRAAWFKGASPLLGAIWFVLLVSPWFVAIWIATDGTFFTESIGKDLLGKVGQGQEGHGAPPLTHLGAMLGIFWPLPAFFLVTLPLIWRERSSPVVVFSAAWFLPSWIVFELVATKLPHYTMPLLPALALPVAAALLDGAGTHTRTWISLDCGDPAGTACHRPGRGRFRRAGLPGCVAVAPGVVIMALGAVFAIGAASRVLRGRAIHAFPAVILTAICVAVGFWGFVGPALTPIWVSPRLIQAIDEIPGCADRQTREVVTSGFHEPSFIFLEGTRTRIISPKGAAEFLAQFTGDDPGICRVAAVESREEPAFLAAAKEIGLVPEARKRVDGLNINGGDKVDIALYQNARVGTSAEDGNEEQQ</sequence>
<dbReference type="InterPro" id="IPR050297">
    <property type="entry name" value="LipidA_mod_glycosyltrf_83"/>
</dbReference>
<evidence type="ECO:0000256" key="7">
    <source>
        <dbReference type="ARBA" id="ARBA00023136"/>
    </source>
</evidence>
<evidence type="ECO:0000256" key="6">
    <source>
        <dbReference type="ARBA" id="ARBA00022989"/>
    </source>
</evidence>
<feature type="compositionally biased region" description="Low complexity" evidence="8">
    <location>
        <begin position="16"/>
        <end position="29"/>
    </location>
</feature>
<feature type="transmembrane region" description="Helical" evidence="9">
    <location>
        <begin position="244"/>
        <end position="263"/>
    </location>
</feature>
<dbReference type="RefSeq" id="WP_265962555.1">
    <property type="nucleotide sequence ID" value="NZ_JAPEVI010000003.1"/>
</dbReference>
<feature type="transmembrane region" description="Helical" evidence="9">
    <location>
        <begin position="170"/>
        <end position="190"/>
    </location>
</feature>
<evidence type="ECO:0000256" key="1">
    <source>
        <dbReference type="ARBA" id="ARBA00004651"/>
    </source>
</evidence>